<dbReference type="RefSeq" id="WP_074654112.1">
    <property type="nucleotide sequence ID" value="NZ_FNSD01000001.1"/>
</dbReference>
<keyword evidence="6 12" id="KW-0547">Nucleotide-binding</keyword>
<dbReference type="InterPro" id="IPR011611">
    <property type="entry name" value="PfkB_dom"/>
</dbReference>
<dbReference type="NCBIfam" id="TIGR02152">
    <property type="entry name" value="D_ribokin_bact"/>
    <property type="match status" value="1"/>
</dbReference>
<feature type="binding site" evidence="12">
    <location>
        <position position="246"/>
    </location>
    <ligand>
        <name>K(+)</name>
        <dbReference type="ChEBI" id="CHEBI:29103"/>
    </ligand>
</feature>
<comment type="activity regulation">
    <text evidence="12">Activated by a monovalent cation that binds near, but not in, the active site. The most likely occupant of the site in vivo is potassium. Ion binding induces a conformational change that may alter substrate affinity.</text>
</comment>
<accession>A0A1H4NKZ8</accession>
<feature type="binding site" evidence="12">
    <location>
        <position position="289"/>
    </location>
    <ligand>
        <name>K(+)</name>
        <dbReference type="ChEBI" id="CHEBI:29103"/>
    </ligand>
</feature>
<proteinExistence type="inferred from homology"/>
<comment type="caution">
    <text evidence="12">Lacks conserved residue(s) required for the propagation of feature annotation.</text>
</comment>
<evidence type="ECO:0000256" key="8">
    <source>
        <dbReference type="ARBA" id="ARBA00022840"/>
    </source>
</evidence>
<comment type="similarity">
    <text evidence="12">Belongs to the carbohydrate kinase PfkB family. Ribokinase subfamily.</text>
</comment>
<dbReference type="HAMAP" id="MF_01987">
    <property type="entry name" value="Ribokinase"/>
    <property type="match status" value="1"/>
</dbReference>
<comment type="pathway">
    <text evidence="12">Carbohydrate metabolism; D-ribose degradation; D-ribose 5-phosphate from beta-D-ribopyranose: step 2/2.</text>
</comment>
<evidence type="ECO:0000313" key="15">
    <source>
        <dbReference type="Proteomes" id="UP000182409"/>
    </source>
</evidence>
<feature type="binding site" evidence="12">
    <location>
        <position position="250"/>
    </location>
    <ligand>
        <name>substrate</name>
    </ligand>
</feature>
<evidence type="ECO:0000256" key="10">
    <source>
        <dbReference type="ARBA" id="ARBA00022958"/>
    </source>
</evidence>
<feature type="domain" description="Carbohydrate kinase PfkB" evidence="13">
    <location>
        <begin position="2"/>
        <end position="291"/>
    </location>
</feature>
<evidence type="ECO:0000256" key="7">
    <source>
        <dbReference type="ARBA" id="ARBA00022777"/>
    </source>
</evidence>
<feature type="binding site" evidence="12">
    <location>
        <begin position="11"/>
        <end position="13"/>
    </location>
    <ligand>
        <name>substrate</name>
    </ligand>
</feature>
<feature type="binding site" evidence="12">
    <location>
        <begin position="217"/>
        <end position="222"/>
    </location>
    <ligand>
        <name>ATP</name>
        <dbReference type="ChEBI" id="CHEBI:30616"/>
    </ligand>
</feature>
<dbReference type="InterPro" id="IPR002173">
    <property type="entry name" value="Carboh/pur_kinase_PfkB_CS"/>
</dbReference>
<dbReference type="PROSITE" id="PS00584">
    <property type="entry name" value="PFKB_KINASES_2"/>
    <property type="match status" value="1"/>
</dbReference>
<keyword evidence="8 12" id="KW-0067">ATP-binding</keyword>
<dbReference type="GO" id="GO:0019303">
    <property type="term" value="P:D-ribose catabolic process"/>
    <property type="evidence" value="ECO:0007669"/>
    <property type="project" value="UniProtKB-UniRule"/>
</dbReference>
<feature type="binding site" evidence="12">
    <location>
        <begin position="249"/>
        <end position="250"/>
    </location>
    <ligand>
        <name>ATP</name>
        <dbReference type="ChEBI" id="CHEBI:30616"/>
    </ligand>
</feature>
<dbReference type="InterPro" id="IPR011877">
    <property type="entry name" value="Ribokinase"/>
</dbReference>
<keyword evidence="4 12" id="KW-0808">Transferase</keyword>
<dbReference type="PRINTS" id="PR00990">
    <property type="entry name" value="RIBOKINASE"/>
</dbReference>
<keyword evidence="9 12" id="KW-0460">Magnesium</keyword>
<feature type="binding site" evidence="12">
    <location>
        <position position="139"/>
    </location>
    <ligand>
        <name>substrate</name>
    </ligand>
</feature>
<evidence type="ECO:0000259" key="13">
    <source>
        <dbReference type="Pfam" id="PF00294"/>
    </source>
</evidence>
<evidence type="ECO:0000256" key="6">
    <source>
        <dbReference type="ARBA" id="ARBA00022741"/>
    </source>
</evidence>
<comment type="subunit">
    <text evidence="12">Homodimer.</text>
</comment>
<evidence type="ECO:0000256" key="11">
    <source>
        <dbReference type="ARBA" id="ARBA00023277"/>
    </source>
</evidence>
<name>A0A1H4NKZ8_9BACT</name>
<dbReference type="Proteomes" id="UP000182409">
    <property type="component" value="Unassembled WGS sequence"/>
</dbReference>
<feature type="binding site" evidence="12">
    <location>
        <position position="283"/>
    </location>
    <ligand>
        <name>K(+)</name>
        <dbReference type="ChEBI" id="CHEBI:29103"/>
    </ligand>
</feature>
<dbReference type="GO" id="GO:0046872">
    <property type="term" value="F:metal ion binding"/>
    <property type="evidence" value="ECO:0007669"/>
    <property type="project" value="UniProtKB-KW"/>
</dbReference>
<evidence type="ECO:0000256" key="9">
    <source>
        <dbReference type="ARBA" id="ARBA00022842"/>
    </source>
</evidence>
<evidence type="ECO:0000256" key="1">
    <source>
        <dbReference type="ARBA" id="ARBA00005380"/>
    </source>
</evidence>
<dbReference type="GO" id="GO:0005829">
    <property type="term" value="C:cytosol"/>
    <property type="evidence" value="ECO:0007669"/>
    <property type="project" value="TreeGrafter"/>
</dbReference>
<evidence type="ECO:0000313" key="14">
    <source>
        <dbReference type="EMBL" id="SEB95889.1"/>
    </source>
</evidence>
<keyword evidence="11 12" id="KW-0119">Carbohydrate metabolism</keyword>
<feature type="binding site" evidence="12">
    <location>
        <begin position="39"/>
        <end position="43"/>
    </location>
    <ligand>
        <name>substrate</name>
    </ligand>
</feature>
<feature type="active site" description="Proton acceptor" evidence="12">
    <location>
        <position position="250"/>
    </location>
</feature>
<comment type="function">
    <text evidence="12">Catalyzes the phosphorylation of ribose at O-5 in a reaction requiring ATP and magnesium. The resulting D-ribose-5-phosphate can then be used either for sythesis of nucleotides, histidine, and tryptophan, or as a component of the pentose phosphate pathway.</text>
</comment>
<dbReference type="OrthoDB" id="9775849at2"/>
<comment type="cofactor">
    <cofactor evidence="12">
        <name>Mg(2+)</name>
        <dbReference type="ChEBI" id="CHEBI:18420"/>
    </cofactor>
    <text evidence="12">Requires a divalent cation, most likely magnesium in vivo, as an electrophilic catalyst to aid phosphoryl group transfer. It is the chelate of the metal and the nucleotide that is the actual substrate.</text>
</comment>
<dbReference type="InterPro" id="IPR002139">
    <property type="entry name" value="Ribo/fructo_kinase"/>
</dbReference>
<evidence type="ECO:0000256" key="12">
    <source>
        <dbReference type="HAMAP-Rule" id="MF_01987"/>
    </source>
</evidence>
<evidence type="ECO:0000256" key="3">
    <source>
        <dbReference type="ARBA" id="ARBA00016943"/>
    </source>
</evidence>
<dbReference type="AlphaFoldDB" id="A0A1H4NKZ8"/>
<dbReference type="SUPFAM" id="SSF53613">
    <property type="entry name" value="Ribokinase-like"/>
    <property type="match status" value="1"/>
</dbReference>
<dbReference type="GO" id="GO:0004747">
    <property type="term" value="F:ribokinase activity"/>
    <property type="evidence" value="ECO:0007669"/>
    <property type="project" value="UniProtKB-UniRule"/>
</dbReference>
<dbReference type="InterPro" id="IPR029056">
    <property type="entry name" value="Ribokinase-like"/>
</dbReference>
<dbReference type="EMBL" id="FNSD01000001">
    <property type="protein sequence ID" value="SEB95889.1"/>
    <property type="molecule type" value="Genomic_DNA"/>
</dbReference>
<comment type="similarity">
    <text evidence="1">Belongs to the carbohydrate kinase pfkB family.</text>
</comment>
<sequence length="302" mass="30273">MGNLVVVGSLNMDMVSTVDRMPAPGETVTGSGFSTVPGGKGANQAVAAARLGASVSMLGCVGSDSFGATLQQGLHAEGIDNSAVQECPGSSGVAAITVAADGSNSIVVYPGANALLSNEIVERAASAIRSAAMVLVQLETPIATVERLAEICADAGTPLMLDPAPAQTLSAGLLRSTTWLTPNESETRTLLGIAEDLPVDEAAQRLLALGPWNVALKVGARGVYLAGAAVAGTLVSAPVVQAVDTTAAGDCFNAAFAVALSEGKAPVEAARFACMAASLSATKAGAQPSMPLREEVLRIMRA</sequence>
<comment type="subcellular location">
    <subcellularLocation>
        <location evidence="12">Cytoplasm</location>
    </subcellularLocation>
</comment>
<gene>
    <name evidence="12" type="primary">rbsK</name>
    <name evidence="14" type="ORF">SAMN05443244_2284</name>
</gene>
<feature type="binding site" evidence="12">
    <location>
        <position position="285"/>
    </location>
    <ligand>
        <name>K(+)</name>
        <dbReference type="ChEBI" id="CHEBI:29103"/>
    </ligand>
</feature>
<comment type="catalytic activity">
    <reaction evidence="12">
        <text>D-ribose + ATP = D-ribose 5-phosphate + ADP + H(+)</text>
        <dbReference type="Rhea" id="RHEA:13697"/>
        <dbReference type="ChEBI" id="CHEBI:15378"/>
        <dbReference type="ChEBI" id="CHEBI:30616"/>
        <dbReference type="ChEBI" id="CHEBI:47013"/>
        <dbReference type="ChEBI" id="CHEBI:78346"/>
        <dbReference type="ChEBI" id="CHEBI:456216"/>
        <dbReference type="EC" id="2.7.1.15"/>
    </reaction>
</comment>
<evidence type="ECO:0000256" key="4">
    <source>
        <dbReference type="ARBA" id="ARBA00022679"/>
    </source>
</evidence>
<dbReference type="EC" id="2.7.1.15" evidence="2 12"/>
<evidence type="ECO:0000256" key="5">
    <source>
        <dbReference type="ARBA" id="ARBA00022723"/>
    </source>
</evidence>
<keyword evidence="7 12" id="KW-0418">Kinase</keyword>
<keyword evidence="12" id="KW-0963">Cytoplasm</keyword>
<feature type="binding site" evidence="12">
    <location>
        <position position="280"/>
    </location>
    <ligand>
        <name>K(+)</name>
        <dbReference type="ChEBI" id="CHEBI:29103"/>
    </ligand>
</feature>
<dbReference type="CDD" id="cd01174">
    <property type="entry name" value="ribokinase"/>
    <property type="match status" value="1"/>
</dbReference>
<reference evidence="14 15" key="1">
    <citation type="submission" date="2016-10" db="EMBL/GenBank/DDBJ databases">
        <authorList>
            <person name="de Groot N.N."/>
        </authorList>
    </citation>
    <scope>NUCLEOTIDE SEQUENCE [LARGE SCALE GENOMIC DNA]</scope>
    <source>
        <strain evidence="14 15">AB35.6</strain>
    </source>
</reference>
<dbReference type="Gene3D" id="3.40.1190.20">
    <property type="match status" value="1"/>
</dbReference>
<organism evidence="14 15">
    <name type="scientific">Terriglobus roseus</name>
    <dbReference type="NCBI Taxonomy" id="392734"/>
    <lineage>
        <taxon>Bacteria</taxon>
        <taxon>Pseudomonadati</taxon>
        <taxon>Acidobacteriota</taxon>
        <taxon>Terriglobia</taxon>
        <taxon>Terriglobales</taxon>
        <taxon>Acidobacteriaceae</taxon>
        <taxon>Terriglobus</taxon>
    </lineage>
</organism>
<feature type="binding site" evidence="12">
    <location>
        <position position="183"/>
    </location>
    <ligand>
        <name>ATP</name>
        <dbReference type="ChEBI" id="CHEBI:30616"/>
    </ligand>
</feature>
<dbReference type="PANTHER" id="PTHR10584:SF166">
    <property type="entry name" value="RIBOKINASE"/>
    <property type="match status" value="1"/>
</dbReference>
<dbReference type="UniPathway" id="UPA00916">
    <property type="reaction ID" value="UER00889"/>
</dbReference>
<feature type="binding site" evidence="12">
    <location>
        <position position="244"/>
    </location>
    <ligand>
        <name>K(+)</name>
        <dbReference type="ChEBI" id="CHEBI:29103"/>
    </ligand>
</feature>
<dbReference type="PANTHER" id="PTHR10584">
    <property type="entry name" value="SUGAR KINASE"/>
    <property type="match status" value="1"/>
</dbReference>
<evidence type="ECO:0000256" key="2">
    <source>
        <dbReference type="ARBA" id="ARBA00012035"/>
    </source>
</evidence>
<keyword evidence="5 12" id="KW-0479">Metal-binding</keyword>
<keyword evidence="10 12" id="KW-0630">Potassium</keyword>
<dbReference type="Pfam" id="PF00294">
    <property type="entry name" value="PfkB"/>
    <property type="match status" value="1"/>
</dbReference>
<protein>
    <recommendedName>
        <fullName evidence="3 12">Ribokinase</fullName>
        <shortName evidence="12">RK</shortName>
        <ecNumber evidence="2 12">2.7.1.15</ecNumber>
    </recommendedName>
</protein>
<dbReference type="GO" id="GO:0005524">
    <property type="term" value="F:ATP binding"/>
    <property type="evidence" value="ECO:0007669"/>
    <property type="project" value="UniProtKB-UniRule"/>
</dbReference>